<dbReference type="AlphaFoldDB" id="A0A0A9B192"/>
<organism evidence="1">
    <name type="scientific">Arundo donax</name>
    <name type="common">Giant reed</name>
    <name type="synonym">Donax arundinaceus</name>
    <dbReference type="NCBI Taxonomy" id="35708"/>
    <lineage>
        <taxon>Eukaryota</taxon>
        <taxon>Viridiplantae</taxon>
        <taxon>Streptophyta</taxon>
        <taxon>Embryophyta</taxon>
        <taxon>Tracheophyta</taxon>
        <taxon>Spermatophyta</taxon>
        <taxon>Magnoliopsida</taxon>
        <taxon>Liliopsida</taxon>
        <taxon>Poales</taxon>
        <taxon>Poaceae</taxon>
        <taxon>PACMAD clade</taxon>
        <taxon>Arundinoideae</taxon>
        <taxon>Arundineae</taxon>
        <taxon>Arundo</taxon>
    </lineage>
</organism>
<accession>A0A0A9B192</accession>
<protein>
    <submittedName>
        <fullName evidence="1">Uncharacterized protein</fullName>
    </submittedName>
</protein>
<dbReference type="EMBL" id="GBRH01244813">
    <property type="protein sequence ID" value="JAD53082.1"/>
    <property type="molecule type" value="Transcribed_RNA"/>
</dbReference>
<evidence type="ECO:0000313" key="1">
    <source>
        <dbReference type="EMBL" id="JAD53082.1"/>
    </source>
</evidence>
<name>A0A0A9B192_ARUDO</name>
<reference evidence="1" key="2">
    <citation type="journal article" date="2015" name="Data Brief">
        <title>Shoot transcriptome of the giant reed, Arundo donax.</title>
        <authorList>
            <person name="Barrero R.A."/>
            <person name="Guerrero F.D."/>
            <person name="Moolhuijzen P."/>
            <person name="Goolsby J.A."/>
            <person name="Tidwell J."/>
            <person name="Bellgard S.E."/>
            <person name="Bellgard M.I."/>
        </authorList>
    </citation>
    <scope>NUCLEOTIDE SEQUENCE</scope>
    <source>
        <tissue evidence="1">Shoot tissue taken approximately 20 cm above the soil surface</tissue>
    </source>
</reference>
<sequence length="27" mass="2894">MFDLASCVFGGHCKQGYSCSPHCSSEI</sequence>
<proteinExistence type="predicted"/>
<reference evidence="1" key="1">
    <citation type="submission" date="2014-09" db="EMBL/GenBank/DDBJ databases">
        <authorList>
            <person name="Magalhaes I.L.F."/>
            <person name="Oliveira U."/>
            <person name="Santos F.R."/>
            <person name="Vidigal T.H.D.A."/>
            <person name="Brescovit A.D."/>
            <person name="Santos A.J."/>
        </authorList>
    </citation>
    <scope>NUCLEOTIDE SEQUENCE</scope>
    <source>
        <tissue evidence="1">Shoot tissue taken approximately 20 cm above the soil surface</tissue>
    </source>
</reference>